<evidence type="ECO:0000259" key="6">
    <source>
        <dbReference type="Pfam" id="PF05699"/>
    </source>
</evidence>
<dbReference type="Proteomes" id="UP000078542">
    <property type="component" value="Unassembled WGS sequence"/>
</dbReference>
<dbReference type="SUPFAM" id="SSF53098">
    <property type="entry name" value="Ribonuclease H-like"/>
    <property type="match status" value="2"/>
</dbReference>
<keyword evidence="3" id="KW-0863">Zinc-finger</keyword>
<keyword evidence="2" id="KW-0479">Metal-binding</keyword>
<evidence type="ECO:0000256" key="4">
    <source>
        <dbReference type="ARBA" id="ARBA00022833"/>
    </source>
</evidence>
<proteinExistence type="predicted"/>
<dbReference type="EMBL" id="KQ978402">
    <property type="protein sequence ID" value="KYM94183.1"/>
    <property type="molecule type" value="Genomic_DNA"/>
</dbReference>
<keyword evidence="5" id="KW-0539">Nucleus</keyword>
<keyword evidence="4" id="KW-0862">Zinc</keyword>
<evidence type="ECO:0000256" key="1">
    <source>
        <dbReference type="ARBA" id="ARBA00004123"/>
    </source>
</evidence>
<accession>A0A151I7T7</accession>
<dbReference type="AlphaFoldDB" id="A0A151I7T7"/>
<dbReference type="PANTHER" id="PTHR46481:SF10">
    <property type="entry name" value="ZINC FINGER BED DOMAIN-CONTAINING PROTEIN 39"/>
    <property type="match status" value="1"/>
</dbReference>
<dbReference type="InterPro" id="IPR008906">
    <property type="entry name" value="HATC_C_dom"/>
</dbReference>
<evidence type="ECO:0000313" key="7">
    <source>
        <dbReference type="EMBL" id="KYM94183.1"/>
    </source>
</evidence>
<dbReference type="GO" id="GO:0046983">
    <property type="term" value="F:protein dimerization activity"/>
    <property type="evidence" value="ECO:0007669"/>
    <property type="project" value="InterPro"/>
</dbReference>
<evidence type="ECO:0000256" key="5">
    <source>
        <dbReference type="ARBA" id="ARBA00023242"/>
    </source>
</evidence>
<evidence type="ECO:0000256" key="3">
    <source>
        <dbReference type="ARBA" id="ARBA00022771"/>
    </source>
</evidence>
<comment type="subcellular location">
    <subcellularLocation>
        <location evidence="1">Nucleus</location>
    </subcellularLocation>
</comment>
<sequence length="221" mass="24940">MTAHLIDDNWKPKSYSLSTQQMIDRHTAANLSDAMGIIFRKWDISDKVLAVVTDNAANAVNAVRDTIEIQEQYDLTCAGHTLQLVVNKALAFPEIQEICEKAGKLVGHFRHSNVATKALQSKQEQLNMKPLKLIQSQPQLRFDLDYLEWWKARADRFPILSNLARKYLCIPASSANSERTFSTAGNIVTSKRSCLSPENVSMLVFLYQNKSIIESDIILSK</sequence>
<dbReference type="PANTHER" id="PTHR46481">
    <property type="entry name" value="ZINC FINGER BED DOMAIN-CONTAINING PROTEIN 4"/>
    <property type="match status" value="1"/>
</dbReference>
<gene>
    <name evidence="7" type="ORF">ALC62_15194</name>
</gene>
<dbReference type="GO" id="GO:0005634">
    <property type="term" value="C:nucleus"/>
    <property type="evidence" value="ECO:0007669"/>
    <property type="project" value="UniProtKB-SubCell"/>
</dbReference>
<evidence type="ECO:0000313" key="8">
    <source>
        <dbReference type="Proteomes" id="UP000078542"/>
    </source>
</evidence>
<feature type="domain" description="HAT C-terminal dimerisation" evidence="6">
    <location>
        <begin position="136"/>
        <end position="209"/>
    </location>
</feature>
<dbReference type="GO" id="GO:0008270">
    <property type="term" value="F:zinc ion binding"/>
    <property type="evidence" value="ECO:0007669"/>
    <property type="project" value="UniProtKB-KW"/>
</dbReference>
<protein>
    <submittedName>
        <fullName evidence="7">Zinc finger BED domain-containing protein 1</fullName>
    </submittedName>
</protein>
<keyword evidence="8" id="KW-1185">Reference proteome</keyword>
<name>A0A151I7T7_9HYME</name>
<reference evidence="7 8" key="1">
    <citation type="submission" date="2016-03" db="EMBL/GenBank/DDBJ databases">
        <title>Cyphomyrmex costatus WGS genome.</title>
        <authorList>
            <person name="Nygaard S."/>
            <person name="Hu H."/>
            <person name="Boomsma J."/>
            <person name="Zhang G."/>
        </authorList>
    </citation>
    <scope>NUCLEOTIDE SEQUENCE [LARGE SCALE GENOMIC DNA]</scope>
    <source>
        <strain evidence="7">MS0001</strain>
        <tissue evidence="7">Whole body</tissue>
    </source>
</reference>
<dbReference type="InterPro" id="IPR052035">
    <property type="entry name" value="ZnF_BED_domain_contain"/>
</dbReference>
<evidence type="ECO:0000256" key="2">
    <source>
        <dbReference type="ARBA" id="ARBA00022723"/>
    </source>
</evidence>
<dbReference type="InterPro" id="IPR012337">
    <property type="entry name" value="RNaseH-like_sf"/>
</dbReference>
<dbReference type="Pfam" id="PF05699">
    <property type="entry name" value="Dimer_Tnp_hAT"/>
    <property type="match status" value="1"/>
</dbReference>
<organism evidence="7 8">
    <name type="scientific">Cyphomyrmex costatus</name>
    <dbReference type="NCBI Taxonomy" id="456900"/>
    <lineage>
        <taxon>Eukaryota</taxon>
        <taxon>Metazoa</taxon>
        <taxon>Ecdysozoa</taxon>
        <taxon>Arthropoda</taxon>
        <taxon>Hexapoda</taxon>
        <taxon>Insecta</taxon>
        <taxon>Pterygota</taxon>
        <taxon>Neoptera</taxon>
        <taxon>Endopterygota</taxon>
        <taxon>Hymenoptera</taxon>
        <taxon>Apocrita</taxon>
        <taxon>Aculeata</taxon>
        <taxon>Formicoidea</taxon>
        <taxon>Formicidae</taxon>
        <taxon>Myrmicinae</taxon>
        <taxon>Cyphomyrmex</taxon>
    </lineage>
</organism>